<accession>A0A0G4FE69</accession>
<dbReference type="AlphaFoldDB" id="A0A0G4FE69"/>
<feature type="compositionally biased region" description="Basic and acidic residues" evidence="1">
    <location>
        <begin position="624"/>
        <end position="633"/>
    </location>
</feature>
<feature type="region of interest" description="Disordered" evidence="1">
    <location>
        <begin position="345"/>
        <end position="437"/>
    </location>
</feature>
<evidence type="ECO:0000313" key="2">
    <source>
        <dbReference type="EMBL" id="CEM11155.1"/>
    </source>
</evidence>
<reference evidence="2" key="1">
    <citation type="submission" date="2014-11" db="EMBL/GenBank/DDBJ databases">
        <authorList>
            <person name="Otto D Thomas"/>
            <person name="Naeem Raeece"/>
        </authorList>
    </citation>
    <scope>NUCLEOTIDE SEQUENCE</scope>
</reference>
<gene>
    <name evidence="2" type="ORF">Cvel_16447</name>
</gene>
<feature type="region of interest" description="Disordered" evidence="1">
    <location>
        <begin position="1"/>
        <end position="26"/>
    </location>
</feature>
<feature type="compositionally biased region" description="Basic and acidic residues" evidence="1">
    <location>
        <begin position="582"/>
        <end position="596"/>
    </location>
</feature>
<proteinExistence type="predicted"/>
<dbReference type="EMBL" id="CDMZ01000294">
    <property type="protein sequence ID" value="CEM11155.1"/>
    <property type="molecule type" value="Genomic_DNA"/>
</dbReference>
<feature type="compositionally biased region" description="Basic and acidic residues" evidence="1">
    <location>
        <begin position="548"/>
        <end position="566"/>
    </location>
</feature>
<protein>
    <submittedName>
        <fullName evidence="2">Uncharacterized protein</fullName>
    </submittedName>
</protein>
<sequence length="701" mass="78410">MISNKIPIIPVQRGDPEEDNDEDPPIPLMDFDTPSAPVFRFSEDALKINQLDTFSSAFTAQGHQKLASPSIVPVLWHRFFEPLPQHTASFPRKSSGYRVNSKDNYTNAEKARALDQDLQRRQRKILSALYQKKPLYDQAVREHQQKLFFAGVASWSENLPSIAKSGLLLEAFACPLLNEQKPEESEAYKRERQSLPAQRKTVNNLPLVVEELPSEIAGKPPEIVLAEVAIQKRRFSLAEVMRGPDPPPLGSSGSLMLALLTQAQRVMIWKTVDKYNRVAGWLEGHTVVRPAFIRFLLNLGLPMLDPSGGSASYEAAIAAQQRKREAEKRRGGRRDQKGLAGVFADRSVHALVTPPNERAAAGGSQERSRVGGDGGQGPRRGGRKVTASGALEGGSVTSRPRGVDLFPRNGPSSSHRDQTHKQTPLSQQRRLEARAALSSGGDSSVKLMDFLEVLLWAGRMFNRMARRTTRRWPEKEVYVRHVQCALLDAAGIPAPVFATLAEELTFRASLIPPQTLSDFFSFNLKRAGHLIFPLLQLLEEDDRKRIEREETQKAEEQKQQQEEAARLKKAKGKILEPPVHPARLDDSDSDLDELKDTKKKKKKKKKKGERKRKVSIAADAIENELSRHLKGNEHSPNLPPKSSRDSVFVHHRRLRLQEREDGESEVVVPVTLKEAAMGAKMSVGLKGIFSRNYDDIEDPLV</sequence>
<feature type="non-terminal residue" evidence="2">
    <location>
        <position position="701"/>
    </location>
</feature>
<feature type="region of interest" description="Disordered" evidence="1">
    <location>
        <begin position="548"/>
        <end position="646"/>
    </location>
</feature>
<organism evidence="2">
    <name type="scientific">Chromera velia CCMP2878</name>
    <dbReference type="NCBI Taxonomy" id="1169474"/>
    <lineage>
        <taxon>Eukaryota</taxon>
        <taxon>Sar</taxon>
        <taxon>Alveolata</taxon>
        <taxon>Colpodellida</taxon>
        <taxon>Chromeraceae</taxon>
        <taxon>Chromera</taxon>
    </lineage>
</organism>
<name>A0A0G4FE69_9ALVE</name>
<feature type="compositionally biased region" description="Basic residues" evidence="1">
    <location>
        <begin position="597"/>
        <end position="614"/>
    </location>
</feature>
<evidence type="ECO:0000256" key="1">
    <source>
        <dbReference type="SAM" id="MobiDB-lite"/>
    </source>
</evidence>